<dbReference type="InterPro" id="IPR009056">
    <property type="entry name" value="Cyt_c-like_dom"/>
</dbReference>
<dbReference type="NCBIfam" id="TIGR02603">
    <property type="entry name" value="CxxCH_TIGR02603"/>
    <property type="match status" value="1"/>
</dbReference>
<sequence>MFNKNSSATSVFVKPLLGLGLLVGLGAFYAKVDPFAPTHVRPDNSKVDKLKLQPGFKAEHLYSPSENGQGSWVSMCFDDKGRLITSDQYGGLYRLTLPALGSGSTAPTKVEHLKVGTPGDTLGMGTAHGLLYAFNSLYVMVNNRVTKDLPVHSGFYRLQDTNGDDQYDKVSLLKELEGNGEHGPHSIKLSPDGKSLYVISGNHTDAPQMDNYLLPKTWKQDNLFPLIKDPRGHANDRMAPGGWVANVQPDGSDWVLYSAGYRNAFDMAFNDTGDLFVYDADMEWDIGTPWYRPTRICHATSGSEFGWRTGNSKWSPALPDNLPPIINIGQGSPTSMLFASNAKFPAKYKNTLLAFDWSFGIVHAIHLKPSGSTFSADREEFLSGVPLPLTDGVIGPDGALYFMTGGRRLESDLYRVSYAGNDALVSSVAVTPVNKENELRRSLEKYHTGPNSAAIAAAWPQLNNPDRFIRYAARIAVEHQPLSEWKDKATSEKDPITAIQAAIALARTDSVDSDIKSKLNANLLRINLKSLTEPQQIDLIRAYELVTLRLGEPDAAQKKQIVAALNPSYPSNSGELNRSLARILITLEAPGVIEKTLALMDKKEDTSMMPGGMTATSSADLIMRNPQYGLDIAKTLEKMPPPQQTYLATMLSAAKTGWTPATQEKYMKWFNKAFTYQAGRSYIGFIDKARKMALANAPENKRVAYDKMSGGELLTKNGNDLVQSVYPKGPGKRWEVPTAVAVVEDHLTGRNFQQGKDMYNAITCGRCHAINGQGGNIGPDLTQLATRFTTKDILESIIEPNKVISDQYAATQITLKNGESIVGRITNEDNASYTVSQNPFAPDMVVKIPKKDVAASKYSTVSIMLPGLINSLNEEELKDLIAYLKSGGNEKNAMFSAQSSKSQGGK</sequence>
<dbReference type="SUPFAM" id="SSF50952">
    <property type="entry name" value="Soluble quinoprotein glucose dehydrogenase"/>
    <property type="match status" value="1"/>
</dbReference>
<protein>
    <submittedName>
        <fullName evidence="6">C-type cytochrome</fullName>
    </submittedName>
</protein>
<dbReference type="EMBL" id="WHLY01000002">
    <property type="protein sequence ID" value="MPR34134.1"/>
    <property type="molecule type" value="Genomic_DNA"/>
</dbReference>
<evidence type="ECO:0000256" key="3">
    <source>
        <dbReference type="ARBA" id="ARBA00023004"/>
    </source>
</evidence>
<dbReference type="SUPFAM" id="SSF46626">
    <property type="entry name" value="Cytochrome c"/>
    <property type="match status" value="1"/>
</dbReference>
<feature type="domain" description="Cytochrome c" evidence="5">
    <location>
        <begin position="750"/>
        <end position="888"/>
    </location>
</feature>
<reference evidence="6 7" key="1">
    <citation type="submission" date="2019-10" db="EMBL/GenBank/DDBJ databases">
        <title>Draft Genome Sequence of Cytophagaceae sp. SJW1-29.</title>
        <authorList>
            <person name="Choi A."/>
        </authorList>
    </citation>
    <scope>NUCLEOTIDE SEQUENCE [LARGE SCALE GENOMIC DNA]</scope>
    <source>
        <strain evidence="6 7">SJW1-29</strain>
    </source>
</reference>
<name>A0A7C9BHA9_9BACT</name>
<dbReference type="Pfam" id="PF00034">
    <property type="entry name" value="Cytochrom_C"/>
    <property type="match status" value="1"/>
</dbReference>
<dbReference type="InterPro" id="IPR011041">
    <property type="entry name" value="Quinoprot_gluc/sorb_DH_b-prop"/>
</dbReference>
<keyword evidence="1 4" id="KW-0349">Heme</keyword>
<dbReference type="Proteomes" id="UP000479293">
    <property type="component" value="Unassembled WGS sequence"/>
</dbReference>
<keyword evidence="7" id="KW-1185">Reference proteome</keyword>
<dbReference type="InterPro" id="IPR036909">
    <property type="entry name" value="Cyt_c-like_dom_sf"/>
</dbReference>
<evidence type="ECO:0000256" key="2">
    <source>
        <dbReference type="ARBA" id="ARBA00022723"/>
    </source>
</evidence>
<evidence type="ECO:0000256" key="1">
    <source>
        <dbReference type="ARBA" id="ARBA00022617"/>
    </source>
</evidence>
<evidence type="ECO:0000259" key="5">
    <source>
        <dbReference type="PROSITE" id="PS51007"/>
    </source>
</evidence>
<dbReference type="PANTHER" id="PTHR33546">
    <property type="entry name" value="LARGE, MULTIFUNCTIONAL SECRETED PROTEIN-RELATED"/>
    <property type="match status" value="1"/>
</dbReference>
<dbReference type="GO" id="GO:0046872">
    <property type="term" value="F:metal ion binding"/>
    <property type="evidence" value="ECO:0007669"/>
    <property type="project" value="UniProtKB-KW"/>
</dbReference>
<dbReference type="PANTHER" id="PTHR33546:SF1">
    <property type="entry name" value="LARGE, MULTIFUNCTIONAL SECRETED PROTEIN"/>
    <property type="match status" value="1"/>
</dbReference>
<comment type="caution">
    <text evidence="6">The sequence shown here is derived from an EMBL/GenBank/DDBJ whole genome shotgun (WGS) entry which is preliminary data.</text>
</comment>
<dbReference type="AlphaFoldDB" id="A0A7C9BHA9"/>
<evidence type="ECO:0000313" key="6">
    <source>
        <dbReference type="EMBL" id="MPR34134.1"/>
    </source>
</evidence>
<gene>
    <name evidence="6" type="ORF">GBK04_12350</name>
</gene>
<keyword evidence="2 4" id="KW-0479">Metal-binding</keyword>
<organism evidence="6 7">
    <name type="scientific">Salmonirosea aquatica</name>
    <dbReference type="NCBI Taxonomy" id="2654236"/>
    <lineage>
        <taxon>Bacteria</taxon>
        <taxon>Pseudomonadati</taxon>
        <taxon>Bacteroidota</taxon>
        <taxon>Cytophagia</taxon>
        <taxon>Cytophagales</taxon>
        <taxon>Spirosomataceae</taxon>
        <taxon>Salmonirosea</taxon>
    </lineage>
</organism>
<accession>A0A7C9BHA9</accession>
<dbReference type="InterPro" id="IPR013427">
    <property type="entry name" value="Haem-bd_dom_put"/>
</dbReference>
<dbReference type="GO" id="GO:0009055">
    <property type="term" value="F:electron transfer activity"/>
    <property type="evidence" value="ECO:0007669"/>
    <property type="project" value="InterPro"/>
</dbReference>
<evidence type="ECO:0000313" key="7">
    <source>
        <dbReference type="Proteomes" id="UP000479293"/>
    </source>
</evidence>
<keyword evidence="3 4" id="KW-0408">Iron</keyword>
<dbReference type="GO" id="GO:0020037">
    <property type="term" value="F:heme binding"/>
    <property type="evidence" value="ECO:0007669"/>
    <property type="project" value="InterPro"/>
</dbReference>
<proteinExistence type="predicted"/>
<evidence type="ECO:0000256" key="4">
    <source>
        <dbReference type="PROSITE-ProRule" id="PRU00433"/>
    </source>
</evidence>
<dbReference type="InterPro" id="IPR011042">
    <property type="entry name" value="6-blade_b-propeller_TolB-like"/>
</dbReference>
<dbReference type="RefSeq" id="WP_152760094.1">
    <property type="nucleotide sequence ID" value="NZ_WHLY01000002.1"/>
</dbReference>
<dbReference type="Gene3D" id="1.10.760.10">
    <property type="entry name" value="Cytochrome c-like domain"/>
    <property type="match status" value="1"/>
</dbReference>
<dbReference type="PROSITE" id="PS51007">
    <property type="entry name" value="CYTC"/>
    <property type="match status" value="1"/>
</dbReference>
<dbReference type="Gene3D" id="2.120.10.30">
    <property type="entry name" value="TolB, C-terminal domain"/>
    <property type="match status" value="1"/>
</dbReference>